<keyword evidence="4" id="KW-1185">Reference proteome</keyword>
<sequence length="221" mass="24111">MTERFDGEGARAYDSRIPLLVPGYELLHQLCASRLMAALGRQARMLLVGVGTGSELLLLGRICPRWTFVAQDISADMLAQARMRAEQAGMGERVRWHLGPLPVADMPCDGALCLLVLHFLPLSQKAALLGEIARQLVPGAPLLLADLMAPTDPLERKAMGLQAALSGLPPPACEQMVRRLGEDFVTLDEGQTRHLLQGAGFTAAHRFFQALGFHGWLAQRR</sequence>
<dbReference type="Proteomes" id="UP000297914">
    <property type="component" value="Unassembled WGS sequence"/>
</dbReference>
<keyword evidence="3" id="KW-0489">Methyltransferase</keyword>
<proteinExistence type="predicted"/>
<name>A0A5F0KC05_9GAMM</name>
<dbReference type="OrthoDB" id="8558926at2"/>
<evidence type="ECO:0000313" key="4">
    <source>
        <dbReference type="Proteomes" id="UP000297720"/>
    </source>
</evidence>
<evidence type="ECO:0000259" key="1">
    <source>
        <dbReference type="Pfam" id="PF13649"/>
    </source>
</evidence>
<dbReference type="SUPFAM" id="SSF53335">
    <property type="entry name" value="S-adenosyl-L-methionine-dependent methyltransferases"/>
    <property type="match status" value="1"/>
</dbReference>
<dbReference type="Proteomes" id="UP000297720">
    <property type="component" value="Unassembled WGS sequence"/>
</dbReference>
<keyword evidence="3" id="KW-0808">Transferase</keyword>
<dbReference type="GO" id="GO:0008168">
    <property type="term" value="F:methyltransferase activity"/>
    <property type="evidence" value="ECO:0007669"/>
    <property type="project" value="UniProtKB-KW"/>
</dbReference>
<dbReference type="RefSeq" id="WP_134695444.1">
    <property type="nucleotide sequence ID" value="NZ_QORJ01000012.1"/>
</dbReference>
<dbReference type="InterPro" id="IPR041698">
    <property type="entry name" value="Methyltransf_25"/>
</dbReference>
<organism evidence="3 5">
    <name type="scientific">Aeromonas taiwanensis</name>
    <dbReference type="NCBI Taxonomy" id="633417"/>
    <lineage>
        <taxon>Bacteria</taxon>
        <taxon>Pseudomonadati</taxon>
        <taxon>Pseudomonadota</taxon>
        <taxon>Gammaproteobacteria</taxon>
        <taxon>Aeromonadales</taxon>
        <taxon>Aeromonadaceae</taxon>
        <taxon>Aeromonas</taxon>
    </lineage>
</organism>
<gene>
    <name evidence="2" type="ORF">DRM93_08130</name>
    <name evidence="3" type="ORF">DRM94_08130</name>
</gene>
<protein>
    <submittedName>
        <fullName evidence="3">Class I SAM-dependent methyltransferase</fullName>
    </submittedName>
</protein>
<dbReference type="Gene3D" id="3.40.50.150">
    <property type="entry name" value="Vaccinia Virus protein VP39"/>
    <property type="match status" value="1"/>
</dbReference>
<evidence type="ECO:0000313" key="3">
    <source>
        <dbReference type="EMBL" id="TFF81673.1"/>
    </source>
</evidence>
<comment type="caution">
    <text evidence="3">The sequence shown here is derived from an EMBL/GenBank/DDBJ whole genome shotgun (WGS) entry which is preliminary data.</text>
</comment>
<reference evidence="3 5" key="1">
    <citation type="submission" date="2018-06" db="EMBL/GenBank/DDBJ databases">
        <title>Occurrence of a novel blaKPC-2- and qnrS2- harbouring IncP6 plasmid from Aeromonas taiwanensis isolates recovered from the river sediments.</title>
        <authorList>
            <person name="Zheng B."/>
            <person name="Yu X."/>
            <person name="Xiao Y."/>
        </authorList>
    </citation>
    <scope>NUCLEOTIDE SEQUENCE [LARGE SCALE GENOMIC DNA]</scope>
    <source>
        <strain evidence="2 4">1713</strain>
        <strain evidence="3 5">198</strain>
    </source>
</reference>
<accession>A0A5F0KC05</accession>
<dbReference type="GO" id="GO:0032259">
    <property type="term" value="P:methylation"/>
    <property type="evidence" value="ECO:0007669"/>
    <property type="project" value="UniProtKB-KW"/>
</dbReference>
<dbReference type="CDD" id="cd02440">
    <property type="entry name" value="AdoMet_MTases"/>
    <property type="match status" value="1"/>
</dbReference>
<dbReference type="AlphaFoldDB" id="A0A5F0KC05"/>
<dbReference type="EMBL" id="QORL01000012">
    <property type="protein sequence ID" value="TFF77209.1"/>
    <property type="molecule type" value="Genomic_DNA"/>
</dbReference>
<dbReference type="InterPro" id="IPR029063">
    <property type="entry name" value="SAM-dependent_MTases_sf"/>
</dbReference>
<evidence type="ECO:0000313" key="2">
    <source>
        <dbReference type="EMBL" id="TFF77209.1"/>
    </source>
</evidence>
<evidence type="ECO:0000313" key="5">
    <source>
        <dbReference type="Proteomes" id="UP000297914"/>
    </source>
</evidence>
<feature type="domain" description="Methyltransferase" evidence="1">
    <location>
        <begin position="47"/>
        <end position="139"/>
    </location>
</feature>
<dbReference type="EMBL" id="QORK01000012">
    <property type="protein sequence ID" value="TFF81673.1"/>
    <property type="molecule type" value="Genomic_DNA"/>
</dbReference>
<dbReference type="Pfam" id="PF13649">
    <property type="entry name" value="Methyltransf_25"/>
    <property type="match status" value="1"/>
</dbReference>